<protein>
    <submittedName>
        <fullName evidence="1">Uncharacterized protein</fullName>
    </submittedName>
</protein>
<name>A0A8R1HWS4_CAEJA</name>
<proteinExistence type="predicted"/>
<accession>A0A8R1HWS4</accession>
<sequence length="90" mass="10571">MSSFVCFLTSYLYVNRITRRGLRLSLVTHVLRIFMIKTEKKENKKRKKKKSLIIIRPLSVEGRLTEGRPKRVVSVPFIVSCHLEIDKIKV</sequence>
<dbReference type="EnsemblMetazoa" id="CJA13022.1">
    <property type="protein sequence ID" value="CJA13022.1"/>
    <property type="gene ID" value="WBGene00132226"/>
</dbReference>
<reference evidence="1" key="2">
    <citation type="submission" date="2022-06" db="UniProtKB">
        <authorList>
            <consortium name="EnsemblMetazoa"/>
        </authorList>
    </citation>
    <scope>IDENTIFICATION</scope>
    <source>
        <strain evidence="1">DF5081</strain>
    </source>
</reference>
<evidence type="ECO:0000313" key="2">
    <source>
        <dbReference type="Proteomes" id="UP000005237"/>
    </source>
</evidence>
<evidence type="ECO:0000313" key="1">
    <source>
        <dbReference type="EnsemblMetazoa" id="CJA13022.1"/>
    </source>
</evidence>
<keyword evidence="2" id="KW-1185">Reference proteome</keyword>
<reference evidence="2" key="1">
    <citation type="submission" date="2010-08" db="EMBL/GenBank/DDBJ databases">
        <authorList>
            <consortium name="Caenorhabditis japonica Sequencing Consortium"/>
            <person name="Wilson R.K."/>
        </authorList>
    </citation>
    <scope>NUCLEOTIDE SEQUENCE [LARGE SCALE GENOMIC DNA]</scope>
    <source>
        <strain evidence="2">DF5081</strain>
    </source>
</reference>
<organism evidence="1 2">
    <name type="scientific">Caenorhabditis japonica</name>
    <dbReference type="NCBI Taxonomy" id="281687"/>
    <lineage>
        <taxon>Eukaryota</taxon>
        <taxon>Metazoa</taxon>
        <taxon>Ecdysozoa</taxon>
        <taxon>Nematoda</taxon>
        <taxon>Chromadorea</taxon>
        <taxon>Rhabditida</taxon>
        <taxon>Rhabditina</taxon>
        <taxon>Rhabditomorpha</taxon>
        <taxon>Rhabditoidea</taxon>
        <taxon>Rhabditidae</taxon>
        <taxon>Peloderinae</taxon>
        <taxon>Caenorhabditis</taxon>
    </lineage>
</organism>
<dbReference type="Proteomes" id="UP000005237">
    <property type="component" value="Unassembled WGS sequence"/>
</dbReference>
<dbReference type="AlphaFoldDB" id="A0A8R1HWS4"/>